<proteinExistence type="predicted"/>
<dbReference type="Proteomes" id="UP000182312">
    <property type="component" value="Unassembled WGS sequence"/>
</dbReference>
<evidence type="ECO:0000313" key="5">
    <source>
        <dbReference type="Proteomes" id="UP000029846"/>
    </source>
</evidence>
<protein>
    <submittedName>
        <fullName evidence="4">Chromosome partitioning protein, ParB family</fullName>
    </submittedName>
</protein>
<dbReference type="AlphaFoldDB" id="A0A099EUT5"/>
<dbReference type="Pfam" id="PF02195">
    <property type="entry name" value="ParB_N"/>
    <property type="match status" value="1"/>
</dbReference>
<dbReference type="PANTHER" id="PTHR33375">
    <property type="entry name" value="CHROMOSOME-PARTITIONING PROTEIN PARB-RELATED"/>
    <property type="match status" value="1"/>
</dbReference>
<accession>A0A099EUT5</accession>
<dbReference type="InterPro" id="IPR050336">
    <property type="entry name" value="Chromosome_partition/occlusion"/>
</dbReference>
<dbReference type="SUPFAM" id="SSF110849">
    <property type="entry name" value="ParB/Sulfiredoxin"/>
    <property type="match status" value="1"/>
</dbReference>
<evidence type="ECO:0000256" key="1">
    <source>
        <dbReference type="SAM" id="MobiDB-lite"/>
    </source>
</evidence>
<dbReference type="Gene3D" id="3.90.1530.30">
    <property type="match status" value="1"/>
</dbReference>
<dbReference type="PANTHER" id="PTHR33375:SF7">
    <property type="entry name" value="CHROMOSOME 2-PARTITIONING PROTEIN PARB-RELATED"/>
    <property type="match status" value="1"/>
</dbReference>
<dbReference type="GO" id="GO:0005694">
    <property type="term" value="C:chromosome"/>
    <property type="evidence" value="ECO:0007669"/>
    <property type="project" value="TreeGrafter"/>
</dbReference>
<dbReference type="Proteomes" id="UP000029846">
    <property type="component" value="Unassembled WGS sequence"/>
</dbReference>
<dbReference type="eggNOG" id="COG1475">
    <property type="taxonomic scope" value="Bacteria"/>
</dbReference>
<gene>
    <name evidence="3" type="ORF">IT41_19540</name>
    <name evidence="4" type="ORF">SAMN04487972_1562</name>
</gene>
<dbReference type="SUPFAM" id="SSF109709">
    <property type="entry name" value="KorB DNA-binding domain-like"/>
    <property type="match status" value="1"/>
</dbReference>
<dbReference type="Pfam" id="PF17762">
    <property type="entry name" value="HTH_ParB"/>
    <property type="match status" value="1"/>
</dbReference>
<dbReference type="RefSeq" id="WP_036744241.1">
    <property type="nucleotide sequence ID" value="NZ_FOJO01000056.1"/>
</dbReference>
<dbReference type="Gene3D" id="1.10.10.2830">
    <property type="match status" value="1"/>
</dbReference>
<feature type="domain" description="ParB-like N-terminal" evidence="2">
    <location>
        <begin position="12"/>
        <end position="114"/>
    </location>
</feature>
<sequence length="621" mass="68093">MKREKIAPAVIQYFPLDQLHLSDLNPRQDAEPEGIDLLADSLAMIGLVQNLSGLADAETGKIGIVAGGRRLRAIARAIERDPAVVERQPTLAQIPVQITFDTATARAWASAENSAREDLDPADEIRAYGRMKESGADVPTIARTFGQTEAQVYRRLALAALPAEVLDALKSRQISLGMAKAFTVSQDPELTLKVLDSVRGKDASEHRIKQLLQPDTVSGRDRRALFVGVDAYKAAGGTLAADLFSDQIALHNPDLLSRLFAEKLEDDAAAACDGWHWFEIMEGSYVPYGAGEKMKRLYRVEGVLGEEQSERYDELAELANGEVLDEAGQAELAALQAILDGDYTEDQRRFGGWLVYVDDHGRLRKEGPYVKPQDRKAATEAGVLTGHAAYDGGEDTAPKSPYSAALVEDLKAMRLAAVQGALLDKPQLALDLAAYTLAQVYGGPLDLRTSDGKIQPSTATGFTPDPRLVNPADEEQGDNDEGDEKEDFAAFRAKGQKHRNTILTLALARALKYGCTDFWSQSPDPLFDAIETETKASVRKVWTPNAENFFNRVSGDYLDALLLEVTGADPEGTGFKTFKKDKKGDKARQMERLFTDPEYQRAWHIDAEKKAIIDAWTPDCL</sequence>
<dbReference type="EMBL" id="JRKN01000067">
    <property type="protein sequence ID" value="KGJ01668.1"/>
    <property type="molecule type" value="Genomic_DNA"/>
</dbReference>
<dbReference type="InterPro" id="IPR036086">
    <property type="entry name" value="ParB/Sulfiredoxin_sf"/>
</dbReference>
<feature type="region of interest" description="Disordered" evidence="1">
    <location>
        <begin position="451"/>
        <end position="483"/>
    </location>
</feature>
<feature type="compositionally biased region" description="Acidic residues" evidence="1">
    <location>
        <begin position="472"/>
        <end position="483"/>
    </location>
</feature>
<reference evidence="3 5" key="2">
    <citation type="submission" date="2014-10" db="EMBL/GenBank/DDBJ databases">
        <title>Paracoccus sanguinis sp. nov., isolated from clinical specimens of New York State patients.</title>
        <authorList>
            <person name="Mingle L.A."/>
            <person name="Cole J.A."/>
            <person name="Lapierre P."/>
            <person name="Musser K.A."/>
        </authorList>
    </citation>
    <scope>NUCLEOTIDE SEQUENCE [LARGE SCALE GENOMIC DNA]</scope>
    <source>
        <strain evidence="3 5">JCM 14014</strain>
    </source>
</reference>
<dbReference type="GO" id="GO:0007059">
    <property type="term" value="P:chromosome segregation"/>
    <property type="evidence" value="ECO:0007669"/>
    <property type="project" value="TreeGrafter"/>
</dbReference>
<evidence type="ECO:0000259" key="2">
    <source>
        <dbReference type="SMART" id="SM00470"/>
    </source>
</evidence>
<evidence type="ECO:0000313" key="4">
    <source>
        <dbReference type="EMBL" id="SFA62672.1"/>
    </source>
</evidence>
<reference evidence="4 6" key="3">
    <citation type="submission" date="2016-10" db="EMBL/GenBank/DDBJ databases">
        <authorList>
            <person name="de Groot N.N."/>
        </authorList>
    </citation>
    <scope>NUCLEOTIDE SEQUENCE [LARGE SCALE GENOMIC DNA]</scope>
    <source>
        <strain evidence="4 6">CGMCC 1.6117</strain>
    </source>
</reference>
<organism evidence="3 5">
    <name type="scientific">Paracoccus halophilus</name>
    <dbReference type="NCBI Taxonomy" id="376733"/>
    <lineage>
        <taxon>Bacteria</taxon>
        <taxon>Pseudomonadati</taxon>
        <taxon>Pseudomonadota</taxon>
        <taxon>Alphaproteobacteria</taxon>
        <taxon>Rhodobacterales</taxon>
        <taxon>Paracoccaceae</taxon>
        <taxon>Paracoccus</taxon>
    </lineage>
</organism>
<name>A0A099EUT5_9RHOB</name>
<reference evidence="3 5" key="1">
    <citation type="submission" date="2014-09" db="EMBL/GenBank/DDBJ databases">
        <authorList>
            <person name="McGinnis J.M."/>
            <person name="Wolfgang W.J."/>
        </authorList>
    </citation>
    <scope>NUCLEOTIDE SEQUENCE [LARGE SCALE GENOMIC DNA]</scope>
    <source>
        <strain evidence="3 5">JCM 14014</strain>
    </source>
</reference>
<dbReference type="SMART" id="SM00470">
    <property type="entry name" value="ParB"/>
    <property type="match status" value="1"/>
</dbReference>
<dbReference type="InterPro" id="IPR003115">
    <property type="entry name" value="ParB_N"/>
</dbReference>
<evidence type="ECO:0000313" key="6">
    <source>
        <dbReference type="Proteomes" id="UP000182312"/>
    </source>
</evidence>
<dbReference type="CDD" id="cd16406">
    <property type="entry name" value="ParB_N_like"/>
    <property type="match status" value="1"/>
</dbReference>
<evidence type="ECO:0000313" key="3">
    <source>
        <dbReference type="EMBL" id="KGJ01668.1"/>
    </source>
</evidence>
<dbReference type="InterPro" id="IPR041468">
    <property type="entry name" value="HTH_ParB/Spo0J"/>
</dbReference>
<dbReference type="STRING" id="376733.SAMN04487972_1562"/>
<dbReference type="OrthoDB" id="9813122at2"/>
<dbReference type="EMBL" id="FOJO01000056">
    <property type="protein sequence ID" value="SFA62672.1"/>
    <property type="molecule type" value="Genomic_DNA"/>
</dbReference>
<keyword evidence="5" id="KW-1185">Reference proteome</keyword>